<dbReference type="Pfam" id="PF14284">
    <property type="entry name" value="PcfJ"/>
    <property type="match status" value="1"/>
</dbReference>
<evidence type="ECO:0000313" key="2">
    <source>
        <dbReference type="Proteomes" id="UP000239866"/>
    </source>
</evidence>
<gene>
    <name evidence="1" type="ORF">C7H09_14530</name>
</gene>
<protein>
    <recommendedName>
        <fullName evidence="3">PcfJ-like protein</fullName>
    </recommendedName>
</protein>
<name>A0A2T1K5T7_9GAMM</name>
<reference evidence="1 2" key="1">
    <citation type="submission" date="2018-03" db="EMBL/GenBank/DDBJ databases">
        <title>Marinobacter brunus sp. nov., a marine bacterium of Gamma-proteobacteria isolated from the surface seawater of the South China Sea.</title>
        <authorList>
            <person name="Cheng H."/>
            <person name="Wu Y.-H."/>
            <person name="Xamxidin M."/>
            <person name="Xu X.-W."/>
        </authorList>
    </citation>
    <scope>NUCLEOTIDE SEQUENCE [LARGE SCALE GENOMIC DNA]</scope>
    <source>
        <strain evidence="1 2">NH169-3</strain>
    </source>
</reference>
<dbReference type="EMBL" id="PXNP01000099">
    <property type="protein sequence ID" value="PSF05516.1"/>
    <property type="molecule type" value="Genomic_DNA"/>
</dbReference>
<comment type="caution">
    <text evidence="1">The sequence shown here is derived from an EMBL/GenBank/DDBJ whole genome shotgun (WGS) entry which is preliminary data.</text>
</comment>
<dbReference type="InterPro" id="IPR025586">
    <property type="entry name" value="PcfJ"/>
</dbReference>
<dbReference type="Proteomes" id="UP000239866">
    <property type="component" value="Unassembled WGS sequence"/>
</dbReference>
<dbReference type="AlphaFoldDB" id="A0A2T1K5T7"/>
<evidence type="ECO:0008006" key="3">
    <source>
        <dbReference type="Google" id="ProtNLM"/>
    </source>
</evidence>
<sequence>MENTVVFDLSSILNYAIQLTVQTWDSSRPLHWFSQTDDSVLAEGRFLEAPGLPLFTLEDDSGRRVSDGIPESVLKLTCLMPAMDFELAQACAASSAACELAESSPLLFILLVDYARGQSLTLDEFEKLLALKRTSILEKAGLPASKSLVKLVNRIKLSPLLPWELEDVAKTLRRTEFIELLRHHPNLHLNHLRFLRRQRQQLWPGMLYLVDSQSSALDITWLCRMIRDTLTMAEGDVQRLRHVRSRDALQDLHDRLVGWFNNLGSEGKRKAQAAALEQRHGDYPAPPVPAIEGIEPLTSWLELLEEGVAMRHCVGSYDQRVADREVFIYRMIHPERLTISLAYRNNRWIVSEVRGSRNANPPTRAMDYIRRWVETP</sequence>
<keyword evidence="2" id="KW-1185">Reference proteome</keyword>
<evidence type="ECO:0000313" key="1">
    <source>
        <dbReference type="EMBL" id="PSF05516.1"/>
    </source>
</evidence>
<proteinExistence type="predicted"/>
<organism evidence="1 2">
    <name type="scientific">Marinobacter fuscus</name>
    <dbReference type="NCBI Taxonomy" id="2109942"/>
    <lineage>
        <taxon>Bacteria</taxon>
        <taxon>Pseudomonadati</taxon>
        <taxon>Pseudomonadota</taxon>
        <taxon>Gammaproteobacteria</taxon>
        <taxon>Pseudomonadales</taxon>
        <taxon>Marinobacteraceae</taxon>
        <taxon>Marinobacter</taxon>
    </lineage>
</organism>
<accession>A0A2T1K5T7</accession>